<evidence type="ECO:0000313" key="4">
    <source>
        <dbReference type="Proteomes" id="UP000483018"/>
    </source>
</evidence>
<feature type="binding site" evidence="2">
    <location>
        <position position="202"/>
    </location>
    <ligand>
        <name>ATP</name>
        <dbReference type="ChEBI" id="CHEBI:30616"/>
    </ligand>
</feature>
<dbReference type="GO" id="GO:0005737">
    <property type="term" value="C:cytoplasm"/>
    <property type="evidence" value="ECO:0007669"/>
    <property type="project" value="UniProtKB-SubCell"/>
</dbReference>
<dbReference type="Gene3D" id="3.40.50.620">
    <property type="entry name" value="HUPs"/>
    <property type="match status" value="1"/>
</dbReference>
<keyword evidence="2" id="KW-0694">RNA-binding</keyword>
<comment type="function">
    <text evidence="2">Catalyzes the formation of N(4)-acetylcytidine (ac(4)C) at the wobble position of elongator tRNA(Met), using acetate and ATP as substrates. First activates an acetate ion to form acetyladenylate (Ac-AMP) and then transfers the acetyl group to tRNA to form ac(4)C34.</text>
</comment>
<feature type="binding site" evidence="2">
    <location>
        <position position="177"/>
    </location>
    <ligand>
        <name>ATP</name>
        <dbReference type="ChEBI" id="CHEBI:30616"/>
    </ligand>
</feature>
<dbReference type="AlphaFoldDB" id="A0A7C8HK51"/>
<evidence type="ECO:0000256" key="1">
    <source>
        <dbReference type="ARBA" id="ARBA00022694"/>
    </source>
</evidence>
<keyword evidence="2" id="KW-0436">Ligase</keyword>
<sequence>MRSISMKIVGLITEYNPFHNGHLYHLQKSKEATGAQYTIVVMSGNYVQRGEPAIVDKWTRTKMALICGADLVIELPVVYATASAEFFAFGAVSILHNSGIVDSICFGSEHGDLMLLSQIANFLYDESEDFQKNLKIFLSQGFPFPTARTKALFSLLSQNNSLKKSEDELKEFLTSPNNILGIEYIKALKNLGSSIKPYTIQRKGASYHSKDIESSIASATAIRNAFKNESVHDLSQAMPKECFDLFMRTVDSGTAPIYFDDFSPDLQYILRTTTQENLRSIREISEGLENRIIEYASGNFLISELTKAVKTKRYTLTRIQRALMNVILQISSKDFWTFQNNGGPQYIRILGFRESARPLLKKLKQRSSLPVVSNFKKSYYKLDGLPKKMLEIESMATDLYRLHTPNPSQRLIGTEFSTPLIILEQ</sequence>
<dbReference type="InterPro" id="IPR008513">
    <property type="entry name" value="tRNA(Met)_cyd_acetate_ligase"/>
</dbReference>
<organism evidence="3 4">
    <name type="scientific">Defluviitalea raffinosedens</name>
    <dbReference type="NCBI Taxonomy" id="1450156"/>
    <lineage>
        <taxon>Bacteria</taxon>
        <taxon>Bacillati</taxon>
        <taxon>Bacillota</taxon>
        <taxon>Clostridia</taxon>
        <taxon>Lachnospirales</taxon>
        <taxon>Defluviitaleaceae</taxon>
        <taxon>Defluviitalea</taxon>
    </lineage>
</organism>
<dbReference type="GO" id="GO:0016740">
    <property type="term" value="F:transferase activity"/>
    <property type="evidence" value="ECO:0007669"/>
    <property type="project" value="UniProtKB-KW"/>
</dbReference>
<accession>A0A7C8HK51</accession>
<reference evidence="3 4" key="1">
    <citation type="submission" date="2019-12" db="EMBL/GenBank/DDBJ databases">
        <title>Defluviitalea raffinosedens, isolated from a biogas fermenter, genome sequencing and characterization.</title>
        <authorList>
            <person name="Rettenmaier R."/>
            <person name="Schneider M."/>
            <person name="Neuhaus K."/>
            <person name="Liebl W."/>
            <person name="Zverlov V."/>
        </authorList>
    </citation>
    <scope>NUCLEOTIDE SEQUENCE [LARGE SCALE GENOMIC DNA]</scope>
    <source>
        <strain evidence="3 4">249c-K6</strain>
    </source>
</reference>
<dbReference type="NCBIfam" id="NF010191">
    <property type="entry name" value="PRK13670.1"/>
    <property type="match status" value="1"/>
</dbReference>
<dbReference type="EMBL" id="WSLF01000001">
    <property type="protein sequence ID" value="KAE9637188.1"/>
    <property type="molecule type" value="Genomic_DNA"/>
</dbReference>
<keyword evidence="3" id="KW-0808">Transferase</keyword>
<protein>
    <recommendedName>
        <fullName evidence="2">tRNA(Met) cytidine acetate ligase</fullName>
        <ecNumber evidence="2">6.3.4.-</ecNumber>
    </recommendedName>
</protein>
<dbReference type="InterPro" id="IPR014729">
    <property type="entry name" value="Rossmann-like_a/b/a_fold"/>
</dbReference>
<evidence type="ECO:0000313" key="3">
    <source>
        <dbReference type="EMBL" id="KAE9637188.1"/>
    </source>
</evidence>
<keyword evidence="2" id="KW-0547">Nucleotide-binding</keyword>
<dbReference type="GO" id="GO:0006400">
    <property type="term" value="P:tRNA modification"/>
    <property type="evidence" value="ECO:0007669"/>
    <property type="project" value="UniProtKB-UniRule"/>
</dbReference>
<keyword evidence="2" id="KW-0963">Cytoplasm</keyword>
<keyword evidence="1 2" id="KW-0819">tRNA processing</keyword>
<comment type="catalytic activity">
    <reaction evidence="2">
        <text>cytidine(34) in elongator tRNA(Met) + acetate + ATP = N(4)-acetylcytidine(34) in elongator tRNA(Met) + AMP + diphosphate</text>
        <dbReference type="Rhea" id="RHEA:58144"/>
        <dbReference type="Rhea" id="RHEA-COMP:10693"/>
        <dbReference type="Rhea" id="RHEA-COMP:10694"/>
        <dbReference type="ChEBI" id="CHEBI:30089"/>
        <dbReference type="ChEBI" id="CHEBI:30616"/>
        <dbReference type="ChEBI" id="CHEBI:33019"/>
        <dbReference type="ChEBI" id="CHEBI:74900"/>
        <dbReference type="ChEBI" id="CHEBI:82748"/>
        <dbReference type="ChEBI" id="CHEBI:456215"/>
    </reaction>
</comment>
<dbReference type="PANTHER" id="PTHR37825">
    <property type="entry name" value="TRNA(MET) CYTIDINE ACETATE LIGASE"/>
    <property type="match status" value="1"/>
</dbReference>
<dbReference type="Pfam" id="PF05636">
    <property type="entry name" value="HIGH_NTase1"/>
    <property type="match status" value="1"/>
</dbReference>
<feature type="binding site" evidence="2">
    <location>
        <position position="107"/>
    </location>
    <ligand>
        <name>ATP</name>
        <dbReference type="ChEBI" id="CHEBI:30616"/>
    </ligand>
</feature>
<dbReference type="SUPFAM" id="SSF52374">
    <property type="entry name" value="Nucleotidylyl transferase"/>
    <property type="match status" value="1"/>
</dbReference>
<gene>
    <name evidence="2" type="primary">tmcAL</name>
    <name evidence="3" type="ORF">GND95_01795</name>
</gene>
<feature type="binding site" evidence="2">
    <location>
        <begin position="12"/>
        <end position="25"/>
    </location>
    <ligand>
        <name>ATP</name>
        <dbReference type="ChEBI" id="CHEBI:30616"/>
    </ligand>
</feature>
<name>A0A7C8HK51_9FIRM</name>
<dbReference type="PANTHER" id="PTHR37825:SF1">
    <property type="entry name" value="TRNA(MET) CYTIDINE ACETATE LIGASE"/>
    <property type="match status" value="1"/>
</dbReference>
<keyword evidence="2" id="KW-0067">ATP-binding</keyword>
<dbReference type="HAMAP" id="MF_01539">
    <property type="entry name" value="TmcAL"/>
    <property type="match status" value="1"/>
</dbReference>
<comment type="subcellular location">
    <subcellularLocation>
        <location evidence="2">Cytoplasm</location>
    </subcellularLocation>
</comment>
<comment type="caution">
    <text evidence="3">The sequence shown here is derived from an EMBL/GenBank/DDBJ whole genome shotgun (WGS) entry which is preliminary data.</text>
</comment>
<keyword evidence="2" id="KW-0820">tRNA-binding</keyword>
<comment type="similarity">
    <text evidence="2">Belongs to the TmcAL family.</text>
</comment>
<keyword evidence="4" id="KW-1185">Reference proteome</keyword>
<dbReference type="GO" id="GO:0000049">
    <property type="term" value="F:tRNA binding"/>
    <property type="evidence" value="ECO:0007669"/>
    <property type="project" value="UniProtKB-KW"/>
</dbReference>
<dbReference type="EC" id="6.3.4.-" evidence="2"/>
<dbReference type="GO" id="GO:0016879">
    <property type="term" value="F:ligase activity, forming carbon-nitrogen bonds"/>
    <property type="evidence" value="ECO:0007669"/>
    <property type="project" value="UniProtKB-UniRule"/>
</dbReference>
<proteinExistence type="inferred from homology"/>
<evidence type="ECO:0000256" key="2">
    <source>
        <dbReference type="HAMAP-Rule" id="MF_01539"/>
    </source>
</evidence>
<dbReference type="GO" id="GO:0005524">
    <property type="term" value="F:ATP binding"/>
    <property type="evidence" value="ECO:0007669"/>
    <property type="project" value="UniProtKB-KW"/>
</dbReference>
<dbReference type="Proteomes" id="UP000483018">
    <property type="component" value="Unassembled WGS sequence"/>
</dbReference>
<comment type="caution">
    <text evidence="2">Lacks conserved residue(s) required for the propagation of feature annotation.</text>
</comment>